<proteinExistence type="predicted"/>
<dbReference type="Pfam" id="PF01638">
    <property type="entry name" value="HxlR"/>
    <property type="match status" value="1"/>
</dbReference>
<name>A0A561TTS8_9ACTN</name>
<dbReference type="Gene3D" id="1.10.10.10">
    <property type="entry name" value="Winged helix-like DNA-binding domain superfamily/Winged helix DNA-binding domain"/>
    <property type="match status" value="1"/>
</dbReference>
<keyword evidence="6" id="KW-1185">Reference proteome</keyword>
<gene>
    <name evidence="5" type="ORF">FHX73_13576</name>
</gene>
<dbReference type="PROSITE" id="PS51118">
    <property type="entry name" value="HTH_HXLR"/>
    <property type="match status" value="1"/>
</dbReference>
<dbReference type="InterPro" id="IPR036390">
    <property type="entry name" value="WH_DNA-bd_sf"/>
</dbReference>
<evidence type="ECO:0000313" key="5">
    <source>
        <dbReference type="EMBL" id="TWF90529.1"/>
    </source>
</evidence>
<sequence>MTAEVHEVYEPHEPHEVCEDDCGIRDVLDRLGDRWSVLVIVVLAKGTHRFSELHQAIPGISQRMLTLTTKRLVRDGLVERTVYPTVPPQTEYRLTAMGRSLSAAITELANWSRSHKALIAEARSHWDAEHPGGL</sequence>
<keyword evidence="2" id="KW-0238">DNA-binding</keyword>
<dbReference type="PANTHER" id="PTHR33204">
    <property type="entry name" value="TRANSCRIPTIONAL REGULATOR, MARR FAMILY"/>
    <property type="match status" value="1"/>
</dbReference>
<dbReference type="RefSeq" id="WP_145909825.1">
    <property type="nucleotide sequence ID" value="NZ_BAAAMZ010000001.1"/>
</dbReference>
<evidence type="ECO:0000313" key="6">
    <source>
        <dbReference type="Proteomes" id="UP000317940"/>
    </source>
</evidence>
<evidence type="ECO:0000256" key="3">
    <source>
        <dbReference type="ARBA" id="ARBA00023163"/>
    </source>
</evidence>
<dbReference type="SUPFAM" id="SSF46785">
    <property type="entry name" value="Winged helix' DNA-binding domain"/>
    <property type="match status" value="1"/>
</dbReference>
<reference evidence="5 6" key="1">
    <citation type="submission" date="2019-06" db="EMBL/GenBank/DDBJ databases">
        <title>Sequencing the genomes of 1000 actinobacteria strains.</title>
        <authorList>
            <person name="Klenk H.-P."/>
        </authorList>
    </citation>
    <scope>NUCLEOTIDE SEQUENCE [LARGE SCALE GENOMIC DNA]</scope>
    <source>
        <strain evidence="5 6">DSM 44826</strain>
    </source>
</reference>
<dbReference type="Proteomes" id="UP000317940">
    <property type="component" value="Unassembled WGS sequence"/>
</dbReference>
<keyword evidence="1" id="KW-0805">Transcription regulation</keyword>
<dbReference type="InterPro" id="IPR036388">
    <property type="entry name" value="WH-like_DNA-bd_sf"/>
</dbReference>
<comment type="caution">
    <text evidence="5">The sequence shown here is derived from an EMBL/GenBank/DDBJ whole genome shotgun (WGS) entry which is preliminary data.</text>
</comment>
<keyword evidence="3" id="KW-0804">Transcription</keyword>
<organism evidence="5 6">
    <name type="scientific">Kitasatospora viridis</name>
    <dbReference type="NCBI Taxonomy" id="281105"/>
    <lineage>
        <taxon>Bacteria</taxon>
        <taxon>Bacillati</taxon>
        <taxon>Actinomycetota</taxon>
        <taxon>Actinomycetes</taxon>
        <taxon>Kitasatosporales</taxon>
        <taxon>Streptomycetaceae</taxon>
        <taxon>Kitasatospora</taxon>
    </lineage>
</organism>
<accession>A0A561TTS8</accession>
<dbReference type="AlphaFoldDB" id="A0A561TTS8"/>
<evidence type="ECO:0000259" key="4">
    <source>
        <dbReference type="PROSITE" id="PS51118"/>
    </source>
</evidence>
<dbReference type="InterPro" id="IPR002577">
    <property type="entry name" value="HTH_HxlR"/>
</dbReference>
<dbReference type="PANTHER" id="PTHR33204:SF39">
    <property type="entry name" value="TRANSCRIPTIONAL REGULATORY PROTEIN"/>
    <property type="match status" value="1"/>
</dbReference>
<dbReference type="EMBL" id="VIWT01000003">
    <property type="protein sequence ID" value="TWF90529.1"/>
    <property type="molecule type" value="Genomic_DNA"/>
</dbReference>
<feature type="domain" description="HTH hxlR-type" evidence="4">
    <location>
        <begin position="22"/>
        <end position="120"/>
    </location>
</feature>
<dbReference type="OrthoDB" id="370168at2"/>
<dbReference type="GO" id="GO:0003677">
    <property type="term" value="F:DNA binding"/>
    <property type="evidence" value="ECO:0007669"/>
    <property type="project" value="UniProtKB-KW"/>
</dbReference>
<evidence type="ECO:0000256" key="2">
    <source>
        <dbReference type="ARBA" id="ARBA00023125"/>
    </source>
</evidence>
<protein>
    <submittedName>
        <fullName evidence="5">HxlR family transcriptional regulator</fullName>
    </submittedName>
</protein>
<evidence type="ECO:0000256" key="1">
    <source>
        <dbReference type="ARBA" id="ARBA00023015"/>
    </source>
</evidence>